<dbReference type="EC" id="2.1.1.-" evidence="6"/>
<dbReference type="Proteomes" id="UP001165120">
    <property type="component" value="Unassembled WGS sequence"/>
</dbReference>
<dbReference type="Gene3D" id="3.40.50.150">
    <property type="entry name" value="Vaccinia Virus protein VP39"/>
    <property type="match status" value="1"/>
</dbReference>
<evidence type="ECO:0000313" key="10">
    <source>
        <dbReference type="Proteomes" id="UP001165120"/>
    </source>
</evidence>
<keyword evidence="3 6" id="KW-0808">Transferase</keyword>
<evidence type="ECO:0000259" key="8">
    <source>
        <dbReference type="PROSITE" id="PS51559"/>
    </source>
</evidence>
<dbReference type="GO" id="GO:0005634">
    <property type="term" value="C:nucleus"/>
    <property type="evidence" value="ECO:0007669"/>
    <property type="project" value="UniProtKB-SubCell"/>
</dbReference>
<dbReference type="GO" id="GO:0019702">
    <property type="term" value="F:protein arginine N5-methyltransferase activity"/>
    <property type="evidence" value="ECO:0007669"/>
    <property type="project" value="TreeGrafter"/>
</dbReference>
<keyword evidence="4" id="KW-0949">S-adenosyl-L-methionine</keyword>
<feature type="compositionally biased region" description="Basic and acidic residues" evidence="7">
    <location>
        <begin position="174"/>
        <end position="185"/>
    </location>
</feature>
<dbReference type="FunFam" id="3.40.50.150:FF:000310">
    <property type="entry name" value="Arginine N-methyltransferase 2"/>
    <property type="match status" value="1"/>
</dbReference>
<keyword evidence="10" id="KW-1185">Reference proteome</keyword>
<evidence type="ECO:0000313" key="9">
    <source>
        <dbReference type="EMBL" id="GME68087.1"/>
    </source>
</evidence>
<keyword evidence="2 6" id="KW-0489">Methyltransferase</keyword>
<feature type="region of interest" description="Disordered" evidence="7">
    <location>
        <begin position="157"/>
        <end position="205"/>
    </location>
</feature>
<evidence type="ECO:0000256" key="6">
    <source>
        <dbReference type="PIRNR" id="PIRNR038148"/>
    </source>
</evidence>
<comment type="similarity">
    <text evidence="6">Belongs to the class I-like SAM-binding methyltransferase superfamily. RMT2 methyltransferase family.</text>
</comment>
<dbReference type="InterPro" id="IPR051038">
    <property type="entry name" value="RMT2/GAMT_Mtase"/>
</dbReference>
<dbReference type="EMBL" id="BSXN01000323">
    <property type="protein sequence ID" value="GME68087.1"/>
    <property type="molecule type" value="Genomic_DNA"/>
</dbReference>
<evidence type="ECO:0000256" key="2">
    <source>
        <dbReference type="ARBA" id="ARBA00022603"/>
    </source>
</evidence>
<dbReference type="InterPro" id="IPR026480">
    <property type="entry name" value="RMT2_dom"/>
</dbReference>
<feature type="compositionally biased region" description="Acidic residues" evidence="7">
    <location>
        <begin position="186"/>
        <end position="195"/>
    </location>
</feature>
<dbReference type="PANTHER" id="PTHR32379">
    <property type="entry name" value="GUANIDINOACETATE N-METHYLTRANSFERASE"/>
    <property type="match status" value="1"/>
</dbReference>
<feature type="domain" description="RMT2" evidence="8">
    <location>
        <begin position="224"/>
        <end position="455"/>
    </location>
</feature>
<comment type="subunit">
    <text evidence="6">Monomer.</text>
</comment>
<dbReference type="CDD" id="cd02440">
    <property type="entry name" value="AdoMet_MTases"/>
    <property type="match status" value="1"/>
</dbReference>
<keyword evidence="5 6" id="KW-0539">Nucleus</keyword>
<evidence type="ECO:0000256" key="1">
    <source>
        <dbReference type="ARBA" id="ARBA00022490"/>
    </source>
</evidence>
<gene>
    <name evidence="9" type="ORF">Cboi02_000138900</name>
</gene>
<evidence type="ECO:0000256" key="3">
    <source>
        <dbReference type="ARBA" id="ARBA00022679"/>
    </source>
</evidence>
<dbReference type="InterPro" id="IPR029063">
    <property type="entry name" value="SAM-dependent_MTases_sf"/>
</dbReference>
<dbReference type="GO" id="GO:0005737">
    <property type="term" value="C:cytoplasm"/>
    <property type="evidence" value="ECO:0007669"/>
    <property type="project" value="UniProtKB-SubCell"/>
</dbReference>
<dbReference type="InterPro" id="IPR017408">
    <property type="entry name" value="Arginine_N-MeTrfase_2"/>
</dbReference>
<dbReference type="PIRSF" id="PIRSF038148">
    <property type="entry name" value="Arginine_N-mtfrase-2"/>
    <property type="match status" value="1"/>
</dbReference>
<organism evidence="9 10">
    <name type="scientific">Candida boidinii</name>
    <name type="common">Yeast</name>
    <dbReference type="NCBI Taxonomy" id="5477"/>
    <lineage>
        <taxon>Eukaryota</taxon>
        <taxon>Fungi</taxon>
        <taxon>Dikarya</taxon>
        <taxon>Ascomycota</taxon>
        <taxon>Saccharomycotina</taxon>
        <taxon>Pichiomycetes</taxon>
        <taxon>Pichiales</taxon>
        <taxon>Pichiaceae</taxon>
        <taxon>Ogataea</taxon>
        <taxon>Ogataea/Candida clade</taxon>
    </lineage>
</organism>
<dbReference type="GO" id="GO:0032259">
    <property type="term" value="P:methylation"/>
    <property type="evidence" value="ECO:0007669"/>
    <property type="project" value="UniProtKB-KW"/>
</dbReference>
<accession>A0A9W6SXP1</accession>
<protein>
    <recommendedName>
        <fullName evidence="6">Arginine N-methyltransferase 2</fullName>
        <ecNumber evidence="6">2.1.1.-</ecNumber>
    </recommendedName>
</protein>
<evidence type="ECO:0000256" key="5">
    <source>
        <dbReference type="ARBA" id="ARBA00023242"/>
    </source>
</evidence>
<sequence length="455" mass="52547">MSDLHELCYFKVRPINEESYLKPLKEYLKAGIPATYTLEEAENYERGIETDELPSTTTPLHLICESIPTDDINEEEETTILKMIDELFLNGAGWCLTNAKDETPGCVLARRGLNGSKYWESIVDAGVRAEMLLRKLNDPNVEFLDDDEMEVYENNLPEEYKQDPEQEEIPELVDDSKTTEEKFEEDKEAESEENVEEHTKENENTEKTFEQKVNEMKEELINDPSNTTSTYLKTKLEYKDGALVTEERGDGVMMQWEDKLMQAASDSLFKSIDDPKDVNIVNIGFGMGIIDNIINSKNPTKHYICEAHPDVLKKMEEDGWFEKPNVVVLKGKWQDTLPDLLNQGVFFDGIYYDTYSEHYEDMLELFDLIVGLLKPTGIFSFFNGLGADRLVVYEVYKKIVDIDLSNYGLEISFTEIKAPETTLEENDGEENSVWKDIKRAYWRCPVYYHPEARFA</sequence>
<proteinExistence type="inferred from homology"/>
<evidence type="ECO:0000256" key="4">
    <source>
        <dbReference type="ARBA" id="ARBA00022691"/>
    </source>
</evidence>
<comment type="caution">
    <text evidence="9">The sequence shown here is derived from an EMBL/GenBank/DDBJ whole genome shotgun (WGS) entry which is preliminary data.</text>
</comment>
<dbReference type="PROSITE" id="PS51559">
    <property type="entry name" value="SAM_RMT2"/>
    <property type="match status" value="1"/>
</dbReference>
<evidence type="ECO:0000256" key="7">
    <source>
        <dbReference type="SAM" id="MobiDB-lite"/>
    </source>
</evidence>
<feature type="compositionally biased region" description="Basic and acidic residues" evidence="7">
    <location>
        <begin position="196"/>
        <end position="205"/>
    </location>
</feature>
<comment type="subcellular location">
    <subcellularLocation>
        <location evidence="6">Cytoplasm</location>
    </subcellularLocation>
    <subcellularLocation>
        <location evidence="6">Nucleus</location>
    </subcellularLocation>
</comment>
<dbReference type="PANTHER" id="PTHR32379:SF1">
    <property type="entry name" value="GUANIDINOACETATE N-METHYLTRANSFERASE"/>
    <property type="match status" value="1"/>
</dbReference>
<dbReference type="AlphaFoldDB" id="A0A9W6SXP1"/>
<dbReference type="SUPFAM" id="SSF53335">
    <property type="entry name" value="S-adenosyl-L-methionine-dependent methyltransferases"/>
    <property type="match status" value="1"/>
</dbReference>
<keyword evidence="1 6" id="KW-0963">Cytoplasm</keyword>
<name>A0A9W6SXP1_CANBO</name>
<comment type="function">
    <text evidence="6">S-adenosyl-L-methionine-dependent protein-arginine N-methyltransferase that methylates the delta-nitrogen atom of arginine residues to form N5-methylarginine (type IV) in target proteins. Monomethylates ribosomal protein L12.</text>
</comment>
<reference evidence="9" key="1">
    <citation type="submission" date="2023-04" db="EMBL/GenBank/DDBJ databases">
        <title>Candida boidinii NBRC 10035.</title>
        <authorList>
            <person name="Ichikawa N."/>
            <person name="Sato H."/>
            <person name="Tonouchi N."/>
        </authorList>
    </citation>
    <scope>NUCLEOTIDE SEQUENCE</scope>
    <source>
        <strain evidence="9">NBRC 10035</strain>
    </source>
</reference>